<dbReference type="SUPFAM" id="SSF46785">
    <property type="entry name" value="Winged helix' DNA-binding domain"/>
    <property type="match status" value="1"/>
</dbReference>
<dbReference type="GO" id="GO:0031625">
    <property type="term" value="F:ubiquitin protein ligase binding"/>
    <property type="evidence" value="ECO:0007669"/>
    <property type="project" value="InterPro"/>
</dbReference>
<dbReference type="Gene3D" id="3.30.230.130">
    <property type="entry name" value="Cullin, Chain C, Domain 2"/>
    <property type="match status" value="1"/>
</dbReference>
<dbReference type="OMA" id="VTTWQAT"/>
<comment type="caution">
    <text evidence="9">The sequence shown here is derived from an EMBL/GenBank/DDBJ whole genome shotgun (WGS) entry which is preliminary data.</text>
</comment>
<gene>
    <name evidence="9" type="ORF">P174DRAFT_508714</name>
</gene>
<evidence type="ECO:0000256" key="2">
    <source>
        <dbReference type="ARBA" id="ARBA00022618"/>
    </source>
</evidence>
<evidence type="ECO:0000256" key="1">
    <source>
        <dbReference type="ARBA" id="ARBA00016068"/>
    </source>
</evidence>
<keyword evidence="5" id="KW-0131">Cell cycle</keyword>
<dbReference type="SMART" id="SM00182">
    <property type="entry name" value="CULLIN"/>
    <property type="match status" value="1"/>
</dbReference>
<evidence type="ECO:0000256" key="3">
    <source>
        <dbReference type="ARBA" id="ARBA00022776"/>
    </source>
</evidence>
<dbReference type="Gene3D" id="1.20.1310.10">
    <property type="entry name" value="Cullin Repeats"/>
    <property type="match status" value="1"/>
</dbReference>
<dbReference type="VEuPathDB" id="FungiDB:P174DRAFT_508714"/>
<keyword evidence="4" id="KW-0833">Ubl conjugation pathway</keyword>
<protein>
    <recommendedName>
        <fullName evidence="1">Anaphase-promoting complex subunit 2</fullName>
    </recommendedName>
</protein>
<dbReference type="Pfam" id="PF08672">
    <property type="entry name" value="ANAPC2"/>
    <property type="match status" value="1"/>
</dbReference>
<name>A0A2I1CLE5_ASPN1</name>
<dbReference type="Proteomes" id="UP000234474">
    <property type="component" value="Unassembled WGS sequence"/>
</dbReference>
<dbReference type="GO" id="GO:0070979">
    <property type="term" value="P:protein K11-linked ubiquitination"/>
    <property type="evidence" value="ECO:0007669"/>
    <property type="project" value="TreeGrafter"/>
</dbReference>
<dbReference type="AlphaFoldDB" id="A0A2I1CLE5"/>
<evidence type="ECO:0000313" key="9">
    <source>
        <dbReference type="EMBL" id="PKX98451.1"/>
    </source>
</evidence>
<keyword evidence="2" id="KW-0132">Cell division</keyword>
<dbReference type="InterPro" id="IPR016158">
    <property type="entry name" value="Cullin_homology"/>
</dbReference>
<keyword evidence="10" id="KW-1185">Reference proteome</keyword>
<evidence type="ECO:0000256" key="4">
    <source>
        <dbReference type="ARBA" id="ARBA00022786"/>
    </source>
</evidence>
<dbReference type="InterPro" id="IPR044554">
    <property type="entry name" value="ANAPC2"/>
</dbReference>
<dbReference type="RefSeq" id="XP_024687046.1">
    <property type="nucleotide sequence ID" value="XM_024831483.1"/>
</dbReference>
<sequence length="886" mass="99661">MPSTISASRKRVFGSVFPPAYFTTAPASRLASAKSPRHSESAETIDDQEQNDKETRDRAWRVATAFLQLPSEGLADLTQAEDGEEFLQRWRGHKSFTKEVKDALDYLILPLARGEGLATEQQSILEWYRLEIRVHFLRNFHAVLTKVLDSEDKGQLQAIVRILGLARRLYFAPFVEYLLPLLNHADQERELRAMAYTFQMVVAYALPWTRVSELLFRELTKDSLIILGIDALDEEANFEDSVSVDNMEVDRQYSVSYQDWREEPSAEVRMQMMAEYEDVRVVATRERLLSLLRSLQLVGLGGDKAQKVFASVMDMMLTVFIESAYANQWEGPSLVSQHLRQWIENVFARLVVQVLAIINHDETGSTASGRLDVSLADVEKWQEMGVSRLGSLRTRELFDIIVEWPASSGAIEDLRHFLTHPAARYCLTQAFIKVLNQRLLHPGASTIDILRVYISIIRAFNLLDPKGVLLDRVARPIRRYLRDRDDTVKVIVGGLLADPADTDEPNLPSTGETLSELSAELAKAHQNSLRADSGELDWDDMNWMPDPVDAAPDYRKSKSSDVIGSLISLFESKETFVREMQNMLAERLLQKRAEFEQETSVLELLKVRFGDNALQACEVMLRDIFDSRRVDAVVRNDQGLVQQEDDTKPELHAKILSHFFWPEFPPQEFKERYATGFGSLKQSRKLTWLNGMGQVTVELDLEDRVFVDEVTTWQATVIYAFGSGEGATTKTVDELSAELGMSTALVRSACLFWVSKRILSEVQRNTFRVLEVLPNDDDKEAVGAAGVSAMMESGQAHAAAAAADAAAAAAAKETAEAAAMEKMNLYWQFIVGMLTNQGAMPLQRIVMMLKIAVPGVFHSATRSCASSLRGWSPRASWRLSVEGTTK</sequence>
<dbReference type="InterPro" id="IPR036317">
    <property type="entry name" value="Cullin_homology_sf"/>
</dbReference>
<dbReference type="PANTHER" id="PTHR45957">
    <property type="entry name" value="ANAPHASE-PROMOTING COMPLEX SUBUNIT 2"/>
    <property type="match status" value="1"/>
</dbReference>
<comment type="similarity">
    <text evidence="6">Belongs to the cullin family.</text>
</comment>
<feature type="region of interest" description="Disordered" evidence="7">
    <location>
        <begin position="28"/>
        <end position="54"/>
    </location>
</feature>
<evidence type="ECO:0000256" key="7">
    <source>
        <dbReference type="SAM" id="MobiDB-lite"/>
    </source>
</evidence>
<dbReference type="OrthoDB" id="5581181at2759"/>
<dbReference type="PROSITE" id="PS50069">
    <property type="entry name" value="CULLIN_2"/>
    <property type="match status" value="1"/>
</dbReference>
<dbReference type="GO" id="GO:0005680">
    <property type="term" value="C:anaphase-promoting complex"/>
    <property type="evidence" value="ECO:0007669"/>
    <property type="project" value="TreeGrafter"/>
</dbReference>
<evidence type="ECO:0000313" key="10">
    <source>
        <dbReference type="Proteomes" id="UP000234474"/>
    </source>
</evidence>
<evidence type="ECO:0000256" key="5">
    <source>
        <dbReference type="ARBA" id="ARBA00023306"/>
    </source>
</evidence>
<feature type="domain" description="Cullin family profile" evidence="8">
    <location>
        <begin position="517"/>
        <end position="754"/>
    </location>
</feature>
<dbReference type="InterPro" id="IPR014786">
    <property type="entry name" value="ANAPC2_C"/>
</dbReference>
<dbReference type="EMBL" id="MSZS01000001">
    <property type="protein sequence ID" value="PKX98451.1"/>
    <property type="molecule type" value="Genomic_DNA"/>
</dbReference>
<dbReference type="STRING" id="1392255.A0A2I1CLE5"/>
<dbReference type="FunFam" id="1.20.1310.10:FF:000033">
    <property type="entry name" value="Anaphase-promoting complex subunit ApcB"/>
    <property type="match status" value="1"/>
</dbReference>
<dbReference type="InterPro" id="IPR036390">
    <property type="entry name" value="WH_DNA-bd_sf"/>
</dbReference>
<dbReference type="Gene3D" id="1.10.10.10">
    <property type="entry name" value="Winged helix-like DNA-binding domain superfamily/Winged helix DNA-binding domain"/>
    <property type="match status" value="1"/>
</dbReference>
<dbReference type="GO" id="GO:0051301">
    <property type="term" value="P:cell division"/>
    <property type="evidence" value="ECO:0007669"/>
    <property type="project" value="UniProtKB-KW"/>
</dbReference>
<dbReference type="InterPro" id="IPR057975">
    <property type="entry name" value="TPR_ANAPC2"/>
</dbReference>
<reference evidence="10" key="1">
    <citation type="journal article" date="2018" name="Proc. Natl. Acad. Sci. U.S.A.">
        <title>Linking secondary metabolites to gene clusters through genome sequencing of six diverse Aspergillus species.</title>
        <authorList>
            <person name="Kaerboelling I."/>
            <person name="Vesth T.C."/>
            <person name="Frisvad J.C."/>
            <person name="Nybo J.L."/>
            <person name="Theobald S."/>
            <person name="Kuo A."/>
            <person name="Bowyer P."/>
            <person name="Matsuda Y."/>
            <person name="Mondo S."/>
            <person name="Lyhne E.K."/>
            <person name="Kogle M.E."/>
            <person name="Clum A."/>
            <person name="Lipzen A."/>
            <person name="Salamov A."/>
            <person name="Ngan C.Y."/>
            <person name="Daum C."/>
            <person name="Chiniquy J."/>
            <person name="Barry K."/>
            <person name="LaButti K."/>
            <person name="Haridas S."/>
            <person name="Simmons B.A."/>
            <person name="Magnuson J.K."/>
            <person name="Mortensen U.H."/>
            <person name="Larsen T.O."/>
            <person name="Grigoriev I.V."/>
            <person name="Baker S.E."/>
            <person name="Andersen M.R."/>
        </authorList>
    </citation>
    <scope>NUCLEOTIDE SEQUENCE [LARGE SCALE GENOMIC DNA]</scope>
    <source>
        <strain evidence="10">IBT 16806</strain>
    </source>
</reference>
<evidence type="ECO:0000259" key="8">
    <source>
        <dbReference type="PROSITE" id="PS50069"/>
    </source>
</evidence>
<proteinExistence type="inferred from homology"/>
<evidence type="ECO:0000256" key="6">
    <source>
        <dbReference type="PROSITE-ProRule" id="PRU00330"/>
    </source>
</evidence>
<dbReference type="InterPro" id="IPR036388">
    <property type="entry name" value="WH-like_DNA-bd_sf"/>
</dbReference>
<accession>A0A2I1CLE5</accession>
<dbReference type="SUPFAM" id="SSF75632">
    <property type="entry name" value="Cullin homology domain"/>
    <property type="match status" value="1"/>
</dbReference>
<organism evidence="9 10">
    <name type="scientific">Aspergillus novofumigatus (strain IBT 16806)</name>
    <dbReference type="NCBI Taxonomy" id="1392255"/>
    <lineage>
        <taxon>Eukaryota</taxon>
        <taxon>Fungi</taxon>
        <taxon>Dikarya</taxon>
        <taxon>Ascomycota</taxon>
        <taxon>Pezizomycotina</taxon>
        <taxon>Eurotiomycetes</taxon>
        <taxon>Eurotiomycetidae</taxon>
        <taxon>Eurotiales</taxon>
        <taxon>Aspergillaceae</taxon>
        <taxon>Aspergillus</taxon>
        <taxon>Aspergillus subgen. Fumigati</taxon>
    </lineage>
</organism>
<dbReference type="Pfam" id="PF25773">
    <property type="entry name" value="TPR_ANAPC2"/>
    <property type="match status" value="1"/>
</dbReference>
<dbReference type="GeneID" id="36538820"/>
<dbReference type="PANTHER" id="PTHR45957:SF1">
    <property type="entry name" value="ANAPHASE-PROMOTING COMPLEX SUBUNIT 2"/>
    <property type="match status" value="1"/>
</dbReference>
<dbReference type="GO" id="GO:0006511">
    <property type="term" value="P:ubiquitin-dependent protein catabolic process"/>
    <property type="evidence" value="ECO:0007669"/>
    <property type="project" value="InterPro"/>
</dbReference>
<dbReference type="GO" id="GO:0007091">
    <property type="term" value="P:metaphase/anaphase transition of mitotic cell cycle"/>
    <property type="evidence" value="ECO:0007669"/>
    <property type="project" value="TreeGrafter"/>
</dbReference>
<keyword evidence="3" id="KW-0498">Mitosis</keyword>